<keyword evidence="3" id="KW-1185">Reference proteome</keyword>
<protein>
    <submittedName>
        <fullName evidence="2">Uncharacterized protein</fullName>
    </submittedName>
</protein>
<dbReference type="GeneID" id="84630872"/>
<sequence length="115" mass="12708">MNKRLAVLLLMASCGVAQAAPEVSNEAESYIVGLCAMTSEQKATDQSQDQYVQKLKDMAKRGNSPYAMDKPEFNEDEAEKVAAAYMKLPEAVKEKNRHDADACKKATMAQYQKAE</sequence>
<keyword evidence="1" id="KW-0732">Signal</keyword>
<evidence type="ECO:0000313" key="2">
    <source>
        <dbReference type="EMBL" id="AUY25297.1"/>
    </source>
</evidence>
<gene>
    <name evidence="2" type="ORF">C2E16_10515</name>
</gene>
<evidence type="ECO:0000256" key="1">
    <source>
        <dbReference type="SAM" id="SignalP"/>
    </source>
</evidence>
<feature type="chain" id="PRO_5046692515" evidence="1">
    <location>
        <begin position="20"/>
        <end position="115"/>
    </location>
</feature>
<dbReference type="EMBL" id="CP026378">
    <property type="protein sequence ID" value="AUY25297.1"/>
    <property type="molecule type" value="Genomic_DNA"/>
</dbReference>
<proteinExistence type="predicted"/>
<evidence type="ECO:0000313" key="3">
    <source>
        <dbReference type="Proteomes" id="UP000237673"/>
    </source>
</evidence>
<accession>A0ABN5HEA4</accession>
<feature type="signal peptide" evidence="1">
    <location>
        <begin position="1"/>
        <end position="19"/>
    </location>
</feature>
<organism evidence="2 3">
    <name type="scientific">Mixta calida</name>
    <dbReference type="NCBI Taxonomy" id="665913"/>
    <lineage>
        <taxon>Bacteria</taxon>
        <taxon>Pseudomonadati</taxon>
        <taxon>Pseudomonadota</taxon>
        <taxon>Gammaproteobacteria</taxon>
        <taxon>Enterobacterales</taxon>
        <taxon>Erwiniaceae</taxon>
        <taxon>Mixta</taxon>
    </lineage>
</organism>
<dbReference type="RefSeq" id="WP_084970095.1">
    <property type="nucleotide sequence ID" value="NZ_CAXOMJ010000017.1"/>
</dbReference>
<name>A0ABN5HEA4_9GAMM</name>
<reference evidence="2 3" key="1">
    <citation type="submission" date="2018-01" db="EMBL/GenBank/DDBJ databases">
        <title>Complete and assembled Genome of Pantoea calida DSM22759T.</title>
        <authorList>
            <person name="Stevens M.J.A."/>
            <person name="Zurfluh K."/>
            <person name="Stephan R."/>
        </authorList>
    </citation>
    <scope>NUCLEOTIDE SEQUENCE [LARGE SCALE GENOMIC DNA]</scope>
    <source>
        <strain evidence="2 3">DSM 22759</strain>
    </source>
</reference>
<dbReference type="Proteomes" id="UP000237673">
    <property type="component" value="Chromosome"/>
</dbReference>